<dbReference type="AlphaFoldDB" id="A0A1T4VVH9"/>
<dbReference type="STRING" id="39495.SAMN02745111_01716"/>
<organism evidence="1 2">
    <name type="scientific">Eubacterium uniforme</name>
    <dbReference type="NCBI Taxonomy" id="39495"/>
    <lineage>
        <taxon>Bacteria</taxon>
        <taxon>Bacillati</taxon>
        <taxon>Bacillota</taxon>
        <taxon>Clostridia</taxon>
        <taxon>Eubacteriales</taxon>
        <taxon>Eubacteriaceae</taxon>
        <taxon>Eubacterium</taxon>
    </lineage>
</organism>
<keyword evidence="2" id="KW-1185">Reference proteome</keyword>
<gene>
    <name evidence="1" type="ORF">SAMN02745111_01716</name>
</gene>
<name>A0A1T4VVH9_9FIRM</name>
<protein>
    <recommendedName>
        <fullName evidence="3">HipA-like C-terminal domain-containing protein</fullName>
    </recommendedName>
</protein>
<evidence type="ECO:0000313" key="2">
    <source>
        <dbReference type="Proteomes" id="UP000190814"/>
    </source>
</evidence>
<reference evidence="1 2" key="1">
    <citation type="submission" date="2017-02" db="EMBL/GenBank/DDBJ databases">
        <authorList>
            <person name="Peterson S.W."/>
        </authorList>
    </citation>
    <scope>NUCLEOTIDE SEQUENCE [LARGE SCALE GENOMIC DNA]</scope>
    <source>
        <strain evidence="1 2">ATCC 35992</strain>
    </source>
</reference>
<evidence type="ECO:0008006" key="3">
    <source>
        <dbReference type="Google" id="ProtNLM"/>
    </source>
</evidence>
<dbReference type="Gene3D" id="1.10.1070.20">
    <property type="match status" value="1"/>
</dbReference>
<dbReference type="EMBL" id="FUXZ01000010">
    <property type="protein sequence ID" value="SKA68993.1"/>
    <property type="molecule type" value="Genomic_DNA"/>
</dbReference>
<dbReference type="Proteomes" id="UP000190814">
    <property type="component" value="Unassembled WGS sequence"/>
</dbReference>
<dbReference type="RefSeq" id="WP_078766569.1">
    <property type="nucleotide sequence ID" value="NZ_FUXZ01000010.1"/>
</dbReference>
<dbReference type="OrthoDB" id="9812605at2"/>
<proteinExistence type="predicted"/>
<sequence>MIKLFEEEIKDQGRRSSKGNQLKFERNGNWFKTDYLGYEGLVEYTVSKLLAFSNLEKIEYVDYELEQIEYNGNIFNGCKSKDFTEGWSLITLERLFKSTYGTGLNEIIYSIPDYSDRLRIFVEQVERATGLKDFGKYMSKMLTIDALFLNEDRHTHNIAVMTNNKGEFKLAPIFDNGAGLMSDTMMEYPLSKDVLLIVDKVKAKTFCDDFSEQVDIADIYNDDVKVRVIELIMQMRRKYEYLFSKTK</sequence>
<accession>A0A1T4VVH9</accession>
<evidence type="ECO:0000313" key="1">
    <source>
        <dbReference type="EMBL" id="SKA68993.1"/>
    </source>
</evidence>